<evidence type="ECO:0000313" key="2">
    <source>
        <dbReference type="Proteomes" id="UP000677082"/>
    </source>
</evidence>
<comment type="caution">
    <text evidence="1">The sequence shown here is derived from an EMBL/GenBank/DDBJ whole genome shotgun (WGS) entry which is preliminary data.</text>
</comment>
<reference evidence="1 2" key="1">
    <citation type="submission" date="2021-03" db="EMBL/GenBank/DDBJ databases">
        <title>Whole genome shotgun sequence of Actinoplanes toevensis NBRC 105298.</title>
        <authorList>
            <person name="Komaki H."/>
            <person name="Tamura T."/>
        </authorList>
    </citation>
    <scope>NUCLEOTIDE SEQUENCE [LARGE SCALE GENOMIC DNA]</scope>
    <source>
        <strain evidence="1 2">NBRC 105298</strain>
    </source>
</reference>
<gene>
    <name evidence="1" type="ORF">Ato02nite_095980</name>
</gene>
<sequence>MTNIDILPGSVNHAPATASYDELLAAFVRYTPSEITALLGSLADELRAGRYPAGKPYRHVNGFTKIVVAEHPSARLTLHYWPADPGAADDVSRPHDHRFRFTSLLLGGDQHFDEFEETNNPADERWARYAYRPFIAGRIAAVARRGTVGLKCVNVERRNAMVGHYTTSSIVVHRAITSRRQACATLVLRGPRERVTSHVYYRPSDPAPRGGLQFGRHLSRLEVARQVDHAASFVSGT</sequence>
<organism evidence="1 2">
    <name type="scientific">Paractinoplanes toevensis</name>
    <dbReference type="NCBI Taxonomy" id="571911"/>
    <lineage>
        <taxon>Bacteria</taxon>
        <taxon>Bacillati</taxon>
        <taxon>Actinomycetota</taxon>
        <taxon>Actinomycetes</taxon>
        <taxon>Micromonosporales</taxon>
        <taxon>Micromonosporaceae</taxon>
        <taxon>Paractinoplanes</taxon>
    </lineage>
</organism>
<dbReference type="Proteomes" id="UP000677082">
    <property type="component" value="Unassembled WGS sequence"/>
</dbReference>
<name>A0A919WCR1_9ACTN</name>
<dbReference type="AlphaFoldDB" id="A0A919WCR1"/>
<dbReference type="EMBL" id="BOQN01000159">
    <property type="protein sequence ID" value="GIM97805.1"/>
    <property type="molecule type" value="Genomic_DNA"/>
</dbReference>
<dbReference type="RefSeq" id="WP_213013433.1">
    <property type="nucleotide sequence ID" value="NZ_BOQN01000159.1"/>
</dbReference>
<accession>A0A919WCR1</accession>
<protein>
    <submittedName>
        <fullName evidence="1">Uncharacterized protein</fullName>
    </submittedName>
</protein>
<evidence type="ECO:0000313" key="1">
    <source>
        <dbReference type="EMBL" id="GIM97805.1"/>
    </source>
</evidence>
<keyword evidence="2" id="KW-1185">Reference proteome</keyword>
<proteinExistence type="predicted"/>